<evidence type="ECO:0000256" key="4">
    <source>
        <dbReference type="ARBA" id="ARBA00022801"/>
    </source>
</evidence>
<dbReference type="InterPro" id="IPR051013">
    <property type="entry name" value="MBL_superfamily_lactonases"/>
</dbReference>
<accession>A0A8H4JCS6</accession>
<keyword evidence="5" id="KW-0862">Zinc</keyword>
<keyword evidence="8" id="KW-1185">Reference proteome</keyword>
<dbReference type="InterPro" id="IPR036866">
    <property type="entry name" value="RibonucZ/Hydroxyglut_hydro"/>
</dbReference>
<evidence type="ECO:0000313" key="8">
    <source>
        <dbReference type="Proteomes" id="UP000536711"/>
    </source>
</evidence>
<evidence type="ECO:0000259" key="6">
    <source>
        <dbReference type="Pfam" id="PF00753"/>
    </source>
</evidence>
<dbReference type="Proteomes" id="UP000536711">
    <property type="component" value="Unassembled WGS sequence"/>
</dbReference>
<comment type="caution">
    <text evidence="7">The sequence shown here is derived from an EMBL/GenBank/DDBJ whole genome shotgun (WGS) entry which is preliminary data.</text>
</comment>
<sequence>MAYKATSPLPEPASDDAFVSIAPFETAWMTTPGAVAIQGLKGSTRVTSWRFYIKHAPTDTKLWFDLGISQHMCQDLTVYPPYIQRVQHKIFNPEVGNTSPADDVRSLGDNPDDLQYIIFSHAHWDHVFPAASFHPNAKYLCGKGCFEYAMPCWPTDLDGGFDERVWDPKISDLPIEEFSDPAEAPDKWRQLGPFKKAYDFFGDGSFWIIDAPGHCLGNLAALARFRNKFGEAKWGYLGGDCFHCPHFVQHPEAPFGKGSPLTVTGSLHENEEEAREIIKQTAELKKGEGNDVLVWIAHCDTLEGSWQLS</sequence>
<reference evidence="7 8" key="1">
    <citation type="submission" date="2020-01" db="EMBL/GenBank/DDBJ databases">
        <title>Identification and distribution of gene clusters putatively required for synthesis of sphingolipid metabolism inhibitors in phylogenetically diverse species of the filamentous fungus Fusarium.</title>
        <authorList>
            <person name="Kim H.-S."/>
            <person name="Busman M."/>
            <person name="Brown D.W."/>
            <person name="Divon H."/>
            <person name="Uhlig S."/>
            <person name="Proctor R.H."/>
        </authorList>
    </citation>
    <scope>NUCLEOTIDE SEQUENCE [LARGE SCALE GENOMIC DNA]</scope>
    <source>
        <strain evidence="7 8">NRRL 13308</strain>
    </source>
</reference>
<dbReference type="Gene3D" id="3.60.15.10">
    <property type="entry name" value="Ribonuclease Z/Hydroxyacylglutathione hydrolase-like"/>
    <property type="match status" value="1"/>
</dbReference>
<proteinExistence type="inferred from homology"/>
<evidence type="ECO:0000313" key="7">
    <source>
        <dbReference type="EMBL" id="KAF4415121.1"/>
    </source>
</evidence>
<evidence type="ECO:0000256" key="2">
    <source>
        <dbReference type="ARBA" id="ARBA00007749"/>
    </source>
</evidence>
<dbReference type="GO" id="GO:0016787">
    <property type="term" value="F:hydrolase activity"/>
    <property type="evidence" value="ECO:0007669"/>
    <property type="project" value="UniProtKB-KW"/>
</dbReference>
<dbReference type="OrthoDB" id="10250730at2759"/>
<dbReference type="SUPFAM" id="SSF56281">
    <property type="entry name" value="Metallo-hydrolase/oxidoreductase"/>
    <property type="match status" value="1"/>
</dbReference>
<organism evidence="7 8">
    <name type="scientific">Fusarium acutatum</name>
    <dbReference type="NCBI Taxonomy" id="78861"/>
    <lineage>
        <taxon>Eukaryota</taxon>
        <taxon>Fungi</taxon>
        <taxon>Dikarya</taxon>
        <taxon>Ascomycota</taxon>
        <taxon>Pezizomycotina</taxon>
        <taxon>Sordariomycetes</taxon>
        <taxon>Hypocreomycetidae</taxon>
        <taxon>Hypocreales</taxon>
        <taxon>Nectriaceae</taxon>
        <taxon>Fusarium</taxon>
        <taxon>Fusarium fujikuroi species complex</taxon>
    </lineage>
</organism>
<keyword evidence="3" id="KW-0479">Metal-binding</keyword>
<protein>
    <submittedName>
        <fullName evidence="7">N-acyl homoserine lactonase</fullName>
    </submittedName>
</protein>
<keyword evidence="4" id="KW-0378">Hydrolase</keyword>
<comment type="similarity">
    <text evidence="2">Belongs to the metallo-beta-lactamase superfamily.</text>
</comment>
<evidence type="ECO:0000256" key="5">
    <source>
        <dbReference type="ARBA" id="ARBA00022833"/>
    </source>
</evidence>
<dbReference type="InterPro" id="IPR001279">
    <property type="entry name" value="Metallo-B-lactamas"/>
</dbReference>
<dbReference type="GO" id="GO:0046872">
    <property type="term" value="F:metal ion binding"/>
    <property type="evidence" value="ECO:0007669"/>
    <property type="project" value="UniProtKB-KW"/>
</dbReference>
<evidence type="ECO:0000256" key="1">
    <source>
        <dbReference type="ARBA" id="ARBA00001947"/>
    </source>
</evidence>
<gene>
    <name evidence="7" type="ORF">FACUT_13661</name>
</gene>
<name>A0A8H4JCS6_9HYPO</name>
<dbReference type="Pfam" id="PF00753">
    <property type="entry name" value="Lactamase_B"/>
    <property type="match status" value="1"/>
</dbReference>
<comment type="cofactor">
    <cofactor evidence="1">
        <name>Zn(2+)</name>
        <dbReference type="ChEBI" id="CHEBI:29105"/>
    </cofactor>
</comment>
<dbReference type="EMBL" id="JAADJF010000607">
    <property type="protein sequence ID" value="KAF4415121.1"/>
    <property type="molecule type" value="Genomic_DNA"/>
</dbReference>
<evidence type="ECO:0000256" key="3">
    <source>
        <dbReference type="ARBA" id="ARBA00022723"/>
    </source>
</evidence>
<dbReference type="CDD" id="cd07730">
    <property type="entry name" value="metallo-hydrolase-like_MBL-fold"/>
    <property type="match status" value="1"/>
</dbReference>
<feature type="domain" description="Metallo-beta-lactamase" evidence="6">
    <location>
        <begin position="97"/>
        <end position="132"/>
    </location>
</feature>
<dbReference type="AlphaFoldDB" id="A0A8H4JCS6"/>
<dbReference type="PANTHER" id="PTHR42978">
    <property type="entry name" value="QUORUM-QUENCHING LACTONASE YTNP-RELATED-RELATED"/>
    <property type="match status" value="1"/>
</dbReference>
<dbReference type="PANTHER" id="PTHR42978:SF2">
    <property type="entry name" value="102 KBASES UNSTABLE REGION: FROM 1 TO 119443"/>
    <property type="match status" value="1"/>
</dbReference>